<dbReference type="AlphaFoldDB" id="A0A2G5BGB6"/>
<dbReference type="EMBL" id="KZ303493">
    <property type="protein sequence ID" value="PIA17747.1"/>
    <property type="molecule type" value="Genomic_DNA"/>
</dbReference>
<feature type="region of interest" description="Disordered" evidence="1">
    <location>
        <begin position="159"/>
        <end position="185"/>
    </location>
</feature>
<sequence length="185" mass="20997">MSEYVKGIPMVFEIPEEDKFNAAVFPFELIGSYLSVQDIPQYSFELEHKVKREISVFRDEMEMRTIHQMYQRRPQARRNRQQQQQHLPTMQRASSTPIATDTPSDSGVIMSRPSAAIVHFDNAMNGLDDEYDSGSVSGHGVGMIRVSPDTIKSRLPAIKKPAEPRPVSTRIKSLFRSKNRSASKA</sequence>
<keyword evidence="3" id="KW-1185">Reference proteome</keyword>
<protein>
    <submittedName>
        <fullName evidence="2">Uncharacterized protein</fullName>
    </submittedName>
</protein>
<reference evidence="2 3" key="1">
    <citation type="journal article" date="2015" name="Genome Biol. Evol.">
        <title>Phylogenomic analyses indicate that early fungi evolved digesting cell walls of algal ancestors of land plants.</title>
        <authorList>
            <person name="Chang Y."/>
            <person name="Wang S."/>
            <person name="Sekimoto S."/>
            <person name="Aerts A.L."/>
            <person name="Choi C."/>
            <person name="Clum A."/>
            <person name="LaButti K.M."/>
            <person name="Lindquist E.A."/>
            <person name="Yee Ngan C."/>
            <person name="Ohm R.A."/>
            <person name="Salamov A.A."/>
            <person name="Grigoriev I.V."/>
            <person name="Spatafora J.W."/>
            <person name="Berbee M.L."/>
        </authorList>
    </citation>
    <scope>NUCLEOTIDE SEQUENCE [LARGE SCALE GENOMIC DNA]</scope>
    <source>
        <strain evidence="2 3">NRRL 1564</strain>
    </source>
</reference>
<feature type="compositionally biased region" description="Polar residues" evidence="1">
    <location>
        <begin position="86"/>
        <end position="105"/>
    </location>
</feature>
<dbReference type="Proteomes" id="UP000242474">
    <property type="component" value="Unassembled WGS sequence"/>
</dbReference>
<dbReference type="OrthoDB" id="5543115at2759"/>
<accession>A0A2G5BGB6</accession>
<evidence type="ECO:0000313" key="3">
    <source>
        <dbReference type="Proteomes" id="UP000242474"/>
    </source>
</evidence>
<feature type="compositionally biased region" description="Basic residues" evidence="1">
    <location>
        <begin position="173"/>
        <end position="185"/>
    </location>
</feature>
<proteinExistence type="predicted"/>
<organism evidence="2 3">
    <name type="scientific">Coemansia reversa (strain ATCC 12441 / NRRL 1564)</name>
    <dbReference type="NCBI Taxonomy" id="763665"/>
    <lineage>
        <taxon>Eukaryota</taxon>
        <taxon>Fungi</taxon>
        <taxon>Fungi incertae sedis</taxon>
        <taxon>Zoopagomycota</taxon>
        <taxon>Kickxellomycotina</taxon>
        <taxon>Kickxellomycetes</taxon>
        <taxon>Kickxellales</taxon>
        <taxon>Kickxellaceae</taxon>
        <taxon>Coemansia</taxon>
    </lineage>
</organism>
<feature type="region of interest" description="Disordered" evidence="1">
    <location>
        <begin position="70"/>
        <end position="106"/>
    </location>
</feature>
<gene>
    <name evidence="2" type="ORF">COEREDRAFT_80404</name>
</gene>
<evidence type="ECO:0000256" key="1">
    <source>
        <dbReference type="SAM" id="MobiDB-lite"/>
    </source>
</evidence>
<name>A0A2G5BGB6_COERN</name>
<evidence type="ECO:0000313" key="2">
    <source>
        <dbReference type="EMBL" id="PIA17747.1"/>
    </source>
</evidence>